<protein>
    <submittedName>
        <fullName evidence="5">P-type ATPase (P-ATPase) Superfamily</fullName>
    </submittedName>
</protein>
<name>A0A1V9ZCU4_ACHHY</name>
<sequence>MAAPPRRTVALHVEGIANAEKTLAATLRQLSGVDVVTIDISANLTTIRLLDGCALTEQDLVTAIETFDRHHLTAYVVQPLAPPVAPVTASCTVTLTIVGMMCNSCANSVETALRQTNGVVTAVVNYATESAFVKFCTETVGIRSLVEVVEGIGYEASVATGSTTAATIVNRTVELAAWKRRVVLALVFTLPIVLIMTLMDAMPSMIMGLDSPVFGLGGSSWDSLIIFLLATPVQFVAAAKFHREAFKGARNRILGMAFLVSMGTNAAYLYGLFAMILAIYYANASFNQPDMFMTSTMLVAFVVVGKTLEAFAKGQTSEALRKLFDLQAKVATMMVKDTAG</sequence>
<dbReference type="Gene3D" id="3.30.70.100">
    <property type="match status" value="1"/>
</dbReference>
<reference evidence="5 6" key="1">
    <citation type="journal article" date="2014" name="Genome Biol. Evol.">
        <title>The secreted proteins of Achlya hypogyna and Thraustotheca clavata identify the ancestral oomycete secretome and reveal gene acquisitions by horizontal gene transfer.</title>
        <authorList>
            <person name="Misner I."/>
            <person name="Blouin N."/>
            <person name="Leonard G."/>
            <person name="Richards T.A."/>
            <person name="Lane C.E."/>
        </authorList>
    </citation>
    <scope>NUCLEOTIDE SEQUENCE [LARGE SCALE GENOMIC DNA]</scope>
    <source>
        <strain evidence="5 6">ATCC 48635</strain>
    </source>
</reference>
<dbReference type="GO" id="GO:0016020">
    <property type="term" value="C:membrane"/>
    <property type="evidence" value="ECO:0007669"/>
    <property type="project" value="TreeGrafter"/>
</dbReference>
<dbReference type="InterPro" id="IPR036163">
    <property type="entry name" value="HMA_dom_sf"/>
</dbReference>
<feature type="transmembrane region" description="Helical" evidence="3">
    <location>
        <begin position="253"/>
        <end position="280"/>
    </location>
</feature>
<evidence type="ECO:0000256" key="1">
    <source>
        <dbReference type="ARBA" id="ARBA00022723"/>
    </source>
</evidence>
<keyword evidence="6" id="KW-1185">Reference proteome</keyword>
<keyword evidence="3" id="KW-0472">Membrane</keyword>
<dbReference type="OrthoDB" id="432719at2759"/>
<dbReference type="PROSITE" id="PS50846">
    <property type="entry name" value="HMA_2"/>
    <property type="match status" value="1"/>
</dbReference>
<dbReference type="Proteomes" id="UP000243579">
    <property type="component" value="Unassembled WGS sequence"/>
</dbReference>
<gene>
    <name evidence="5" type="ORF">ACHHYP_00052</name>
</gene>
<dbReference type="GO" id="GO:0043682">
    <property type="term" value="F:P-type divalent copper transporter activity"/>
    <property type="evidence" value="ECO:0007669"/>
    <property type="project" value="TreeGrafter"/>
</dbReference>
<keyword evidence="3" id="KW-1133">Transmembrane helix</keyword>
<dbReference type="GO" id="GO:0055070">
    <property type="term" value="P:copper ion homeostasis"/>
    <property type="evidence" value="ECO:0007669"/>
    <property type="project" value="TreeGrafter"/>
</dbReference>
<evidence type="ECO:0000256" key="3">
    <source>
        <dbReference type="SAM" id="Phobius"/>
    </source>
</evidence>
<organism evidence="5 6">
    <name type="scientific">Achlya hypogyna</name>
    <name type="common">Oomycete</name>
    <name type="synonym">Protoachlya hypogyna</name>
    <dbReference type="NCBI Taxonomy" id="1202772"/>
    <lineage>
        <taxon>Eukaryota</taxon>
        <taxon>Sar</taxon>
        <taxon>Stramenopiles</taxon>
        <taxon>Oomycota</taxon>
        <taxon>Saprolegniomycetes</taxon>
        <taxon>Saprolegniales</taxon>
        <taxon>Achlyaceae</taxon>
        <taxon>Achlya</taxon>
    </lineage>
</organism>
<evidence type="ECO:0000313" key="6">
    <source>
        <dbReference type="Proteomes" id="UP000243579"/>
    </source>
</evidence>
<dbReference type="InterPro" id="IPR017969">
    <property type="entry name" value="Heavy-metal-associated_CS"/>
</dbReference>
<dbReference type="InterPro" id="IPR006121">
    <property type="entry name" value="HMA_dom"/>
</dbReference>
<feature type="transmembrane region" description="Helical" evidence="3">
    <location>
        <begin position="292"/>
        <end position="312"/>
    </location>
</feature>
<dbReference type="PRINTS" id="PR00942">
    <property type="entry name" value="CUATPASEI"/>
</dbReference>
<keyword evidence="1" id="KW-0479">Metal-binding</keyword>
<dbReference type="PANTHER" id="PTHR43520:SF8">
    <property type="entry name" value="P-TYPE CU(+) TRANSPORTER"/>
    <property type="match status" value="1"/>
</dbReference>
<proteinExistence type="predicted"/>
<evidence type="ECO:0000256" key="2">
    <source>
        <dbReference type="ARBA" id="ARBA00022967"/>
    </source>
</evidence>
<keyword evidence="2" id="KW-1278">Translocase</keyword>
<feature type="transmembrane region" description="Helical" evidence="3">
    <location>
        <begin position="223"/>
        <end position="241"/>
    </location>
</feature>
<dbReference type="STRING" id="1202772.A0A1V9ZCU4"/>
<dbReference type="FunFam" id="3.30.70.100:FF:000001">
    <property type="entry name" value="ATPase copper transporting beta"/>
    <property type="match status" value="1"/>
</dbReference>
<dbReference type="EMBL" id="JNBR01000220">
    <property type="protein sequence ID" value="OQR95731.1"/>
    <property type="molecule type" value="Genomic_DNA"/>
</dbReference>
<dbReference type="GO" id="GO:0005507">
    <property type="term" value="F:copper ion binding"/>
    <property type="evidence" value="ECO:0007669"/>
    <property type="project" value="TreeGrafter"/>
</dbReference>
<dbReference type="PROSITE" id="PS01047">
    <property type="entry name" value="HMA_1"/>
    <property type="match status" value="1"/>
</dbReference>
<feature type="transmembrane region" description="Helical" evidence="3">
    <location>
        <begin position="182"/>
        <end position="203"/>
    </location>
</feature>
<comment type="caution">
    <text evidence="5">The sequence shown here is derived from an EMBL/GenBank/DDBJ whole genome shotgun (WGS) entry which is preliminary data.</text>
</comment>
<evidence type="ECO:0000313" key="5">
    <source>
        <dbReference type="EMBL" id="OQR95731.1"/>
    </source>
</evidence>
<dbReference type="SUPFAM" id="SSF55008">
    <property type="entry name" value="HMA, heavy metal-associated domain"/>
    <property type="match status" value="1"/>
</dbReference>
<accession>A0A1V9ZCU4</accession>
<dbReference type="Pfam" id="PF00403">
    <property type="entry name" value="HMA"/>
    <property type="match status" value="1"/>
</dbReference>
<dbReference type="PANTHER" id="PTHR43520">
    <property type="entry name" value="ATP7, ISOFORM B"/>
    <property type="match status" value="1"/>
</dbReference>
<dbReference type="CDD" id="cd00371">
    <property type="entry name" value="HMA"/>
    <property type="match status" value="1"/>
</dbReference>
<feature type="non-terminal residue" evidence="5">
    <location>
        <position position="340"/>
    </location>
</feature>
<evidence type="ECO:0000259" key="4">
    <source>
        <dbReference type="PROSITE" id="PS50846"/>
    </source>
</evidence>
<feature type="domain" description="HMA" evidence="4">
    <location>
        <begin position="91"/>
        <end position="157"/>
    </location>
</feature>
<keyword evidence="3" id="KW-0812">Transmembrane</keyword>
<dbReference type="AlphaFoldDB" id="A0A1V9ZCU4"/>